<evidence type="ECO:0000313" key="3">
    <source>
        <dbReference type="Proteomes" id="UP001054945"/>
    </source>
</evidence>
<gene>
    <name evidence="2" type="ORF">CEXT_355271</name>
</gene>
<feature type="transmembrane region" description="Helical" evidence="1">
    <location>
        <begin position="127"/>
        <end position="144"/>
    </location>
</feature>
<comment type="caution">
    <text evidence="2">The sequence shown here is derived from an EMBL/GenBank/DDBJ whole genome shotgun (WGS) entry which is preliminary data.</text>
</comment>
<keyword evidence="3" id="KW-1185">Reference proteome</keyword>
<organism evidence="2 3">
    <name type="scientific">Caerostris extrusa</name>
    <name type="common">Bark spider</name>
    <name type="synonym">Caerostris bankana</name>
    <dbReference type="NCBI Taxonomy" id="172846"/>
    <lineage>
        <taxon>Eukaryota</taxon>
        <taxon>Metazoa</taxon>
        <taxon>Ecdysozoa</taxon>
        <taxon>Arthropoda</taxon>
        <taxon>Chelicerata</taxon>
        <taxon>Arachnida</taxon>
        <taxon>Araneae</taxon>
        <taxon>Araneomorphae</taxon>
        <taxon>Entelegynae</taxon>
        <taxon>Araneoidea</taxon>
        <taxon>Araneidae</taxon>
        <taxon>Caerostris</taxon>
    </lineage>
</organism>
<dbReference type="AlphaFoldDB" id="A0AAV4NS82"/>
<keyword evidence="1" id="KW-0472">Membrane</keyword>
<name>A0AAV4NS82_CAEEX</name>
<evidence type="ECO:0000313" key="2">
    <source>
        <dbReference type="EMBL" id="GIX87631.1"/>
    </source>
</evidence>
<protein>
    <submittedName>
        <fullName evidence="2">Uncharacterized protein</fullName>
    </submittedName>
</protein>
<dbReference type="Proteomes" id="UP001054945">
    <property type="component" value="Unassembled WGS sequence"/>
</dbReference>
<proteinExistence type="predicted"/>
<accession>A0AAV4NS82</accession>
<evidence type="ECO:0000256" key="1">
    <source>
        <dbReference type="SAM" id="Phobius"/>
    </source>
</evidence>
<dbReference type="EMBL" id="BPLR01003701">
    <property type="protein sequence ID" value="GIX87631.1"/>
    <property type="molecule type" value="Genomic_DNA"/>
</dbReference>
<reference evidence="2 3" key="1">
    <citation type="submission" date="2021-06" db="EMBL/GenBank/DDBJ databases">
        <title>Caerostris extrusa draft genome.</title>
        <authorList>
            <person name="Kono N."/>
            <person name="Arakawa K."/>
        </authorList>
    </citation>
    <scope>NUCLEOTIDE SEQUENCE [LARGE SCALE GENOMIC DNA]</scope>
</reference>
<feature type="transmembrane region" description="Helical" evidence="1">
    <location>
        <begin position="45"/>
        <end position="64"/>
    </location>
</feature>
<keyword evidence="1" id="KW-0812">Transmembrane</keyword>
<feature type="transmembrane region" description="Helical" evidence="1">
    <location>
        <begin position="92"/>
        <end position="115"/>
    </location>
</feature>
<keyword evidence="1" id="KW-1133">Transmembrane helix</keyword>
<sequence>MIFRVYYLNSIPICLKLLQLPTYAEDWYLSIAAYEIANTFIRTSIKYAVVVFYGMFCNTFSLCLQDKKRSKFQAHEFYNKVLKIVKKIEDTLSLVMLIIFSHILVDIFQSMLISISKYEDALTKDQIWSILNDMILAIFVVFLLKKFRKGQMAFASPFLLFRTILAISNACVESTRKYLKIKSN</sequence>